<keyword evidence="6" id="KW-1185">Reference proteome</keyword>
<dbReference type="OrthoDB" id="9995375at2759"/>
<accession>A0A0M0JW98</accession>
<keyword evidence="1" id="KW-0677">Repeat</keyword>
<feature type="domain" description="K Homology" evidence="4">
    <location>
        <begin position="365"/>
        <end position="438"/>
    </location>
</feature>
<keyword evidence="2" id="KW-0694">RNA-binding</keyword>
<dbReference type="SUPFAM" id="SSF54791">
    <property type="entry name" value="Eukaryotic type KH-domain (KH-domain type I)"/>
    <property type="match status" value="2"/>
</dbReference>
<dbReference type="Pfam" id="PF00013">
    <property type="entry name" value="KH_1"/>
    <property type="match status" value="2"/>
</dbReference>
<dbReference type="InterPro" id="IPR036612">
    <property type="entry name" value="KH_dom_type_1_sf"/>
</dbReference>
<sequence>MPSKKAPPTLTPEQIAAKRAAAMAMFGGGAPAAGGKAPAKPKPSSGDGEGGAPTPPPPPPDSAAMAGMKLDSAAPASGAKDRSDWIDDDDGDATSAAAKYVASTLTDGTGTGHATKLPSVGAGWERMVVIDTTAELYKKAKKEGTLETVEGGRIYNRKGVAFLTDAEGREHLLTWRTDLKGVTLGTAEQPYVRAVGAKLALLDKSDEGKRMLKAIATHTGATLLALPTGHVTVDGTEEQADAARSLVDDLVDGTGNAAREKLGALLVVAAPWSGSLEVPCPQEWAGAVIGRHGAGIKAIASETGCIIEYIEPEEEEEGGTEGGGAEGGGAEAKSKGHFVCKHKFESGCRVAVKRIEDRLALLQRLDVSGYVMVPRGCVGRLIGSKGANIKLLQRASGASRLSFDKEPGGRSVTQACTVQASDLEACVTAARVVLEAVPDPNASLEHKAEYQRRLEAWGQIVAVLRGGERDAPPVADATREMALQAHRDKYGTAPPPSENQTKANPAELASFDFDTWVWQWAVCTPLRA</sequence>
<evidence type="ECO:0000256" key="2">
    <source>
        <dbReference type="PROSITE-ProRule" id="PRU00117"/>
    </source>
</evidence>
<reference evidence="6" key="1">
    <citation type="journal article" date="2015" name="PLoS Genet.">
        <title>Genome Sequence and Transcriptome Analyses of Chrysochromulina tobin: Metabolic Tools for Enhanced Algal Fitness in the Prominent Order Prymnesiales (Haptophyceae).</title>
        <authorList>
            <person name="Hovde B.T."/>
            <person name="Deodato C.R."/>
            <person name="Hunsperger H.M."/>
            <person name="Ryken S.A."/>
            <person name="Yost W."/>
            <person name="Jha R.K."/>
            <person name="Patterson J."/>
            <person name="Monnat R.J. Jr."/>
            <person name="Barlow S.B."/>
            <person name="Starkenburg S.R."/>
            <person name="Cattolico R.A."/>
        </authorList>
    </citation>
    <scope>NUCLEOTIDE SEQUENCE</scope>
    <source>
        <strain evidence="6">CCMP291</strain>
    </source>
</reference>
<dbReference type="CDD" id="cd00105">
    <property type="entry name" value="KH-I"/>
    <property type="match status" value="2"/>
</dbReference>
<dbReference type="Gene3D" id="3.30.1370.10">
    <property type="entry name" value="K Homology domain, type 1"/>
    <property type="match status" value="1"/>
</dbReference>
<dbReference type="GO" id="GO:0003723">
    <property type="term" value="F:RNA binding"/>
    <property type="evidence" value="ECO:0007669"/>
    <property type="project" value="UniProtKB-UniRule"/>
</dbReference>
<dbReference type="InterPro" id="IPR004088">
    <property type="entry name" value="KH_dom_type_1"/>
</dbReference>
<feature type="domain" description="K Homology" evidence="4">
    <location>
        <begin position="272"/>
        <end position="360"/>
    </location>
</feature>
<gene>
    <name evidence="5" type="ORF">Ctob_008572</name>
</gene>
<dbReference type="PANTHER" id="PTHR10288">
    <property type="entry name" value="KH DOMAIN CONTAINING RNA BINDING PROTEIN"/>
    <property type="match status" value="1"/>
</dbReference>
<evidence type="ECO:0000259" key="4">
    <source>
        <dbReference type="SMART" id="SM00322"/>
    </source>
</evidence>
<name>A0A0M0JW98_9EUKA</name>
<comment type="caution">
    <text evidence="5">The sequence shown here is derived from an EMBL/GenBank/DDBJ whole genome shotgun (WGS) entry which is preliminary data.</text>
</comment>
<dbReference type="InterPro" id="IPR004087">
    <property type="entry name" value="KH_dom"/>
</dbReference>
<evidence type="ECO:0000256" key="1">
    <source>
        <dbReference type="ARBA" id="ARBA00022737"/>
    </source>
</evidence>
<dbReference type="Proteomes" id="UP000037460">
    <property type="component" value="Unassembled WGS sequence"/>
</dbReference>
<evidence type="ECO:0000313" key="5">
    <source>
        <dbReference type="EMBL" id="KOO30403.1"/>
    </source>
</evidence>
<dbReference type="PROSITE" id="PS50084">
    <property type="entry name" value="KH_TYPE_1"/>
    <property type="match status" value="2"/>
</dbReference>
<dbReference type="SMART" id="SM00322">
    <property type="entry name" value="KH"/>
    <property type="match status" value="2"/>
</dbReference>
<dbReference type="EMBL" id="JWZX01002233">
    <property type="protein sequence ID" value="KOO30403.1"/>
    <property type="molecule type" value="Genomic_DNA"/>
</dbReference>
<organism evidence="5 6">
    <name type="scientific">Chrysochromulina tobinii</name>
    <dbReference type="NCBI Taxonomy" id="1460289"/>
    <lineage>
        <taxon>Eukaryota</taxon>
        <taxon>Haptista</taxon>
        <taxon>Haptophyta</taxon>
        <taxon>Prymnesiophyceae</taxon>
        <taxon>Prymnesiales</taxon>
        <taxon>Chrysochromulinaceae</taxon>
        <taxon>Chrysochromulina</taxon>
    </lineage>
</organism>
<dbReference type="Gene3D" id="3.30.310.210">
    <property type="match status" value="1"/>
</dbReference>
<feature type="region of interest" description="Disordered" evidence="3">
    <location>
        <begin position="1"/>
        <end position="90"/>
    </location>
</feature>
<evidence type="ECO:0000256" key="3">
    <source>
        <dbReference type="SAM" id="MobiDB-lite"/>
    </source>
</evidence>
<evidence type="ECO:0000313" key="6">
    <source>
        <dbReference type="Proteomes" id="UP000037460"/>
    </source>
</evidence>
<protein>
    <recommendedName>
        <fullName evidence="4">K Homology domain-containing protein</fullName>
    </recommendedName>
</protein>
<dbReference type="AlphaFoldDB" id="A0A0M0JW98"/>
<proteinExistence type="predicted"/>